<evidence type="ECO:0000256" key="3">
    <source>
        <dbReference type="ARBA" id="ARBA00022428"/>
    </source>
</evidence>
<dbReference type="Proteomes" id="UP000186890">
    <property type="component" value="Unassembled WGS sequence"/>
</dbReference>
<dbReference type="GO" id="GO:0009234">
    <property type="term" value="P:menaquinone biosynthetic process"/>
    <property type="evidence" value="ECO:0007669"/>
    <property type="project" value="UniProtKB-UniPathway"/>
</dbReference>
<feature type="transmembrane region" description="Helical" evidence="8">
    <location>
        <begin position="158"/>
        <end position="177"/>
    </location>
</feature>
<dbReference type="PIRSF" id="PIRSF005355">
    <property type="entry name" value="UBIAD1"/>
    <property type="match status" value="1"/>
</dbReference>
<organism evidence="9 10">
    <name type="scientific">Streptococcus cuniculi</name>
    <dbReference type="NCBI Taxonomy" id="1432788"/>
    <lineage>
        <taxon>Bacteria</taxon>
        <taxon>Bacillati</taxon>
        <taxon>Bacillota</taxon>
        <taxon>Bacilli</taxon>
        <taxon>Lactobacillales</taxon>
        <taxon>Streptococcaceae</taxon>
        <taxon>Streptococcus</taxon>
    </lineage>
</organism>
<evidence type="ECO:0000256" key="4">
    <source>
        <dbReference type="ARBA" id="ARBA00022679"/>
    </source>
</evidence>
<dbReference type="GO" id="GO:0004659">
    <property type="term" value="F:prenyltransferase activity"/>
    <property type="evidence" value="ECO:0007669"/>
    <property type="project" value="InterPro"/>
</dbReference>
<dbReference type="InterPro" id="IPR044878">
    <property type="entry name" value="UbiA_sf"/>
</dbReference>
<evidence type="ECO:0000313" key="9">
    <source>
        <dbReference type="EMBL" id="OLF48257.1"/>
    </source>
</evidence>
<reference evidence="10" key="1">
    <citation type="submission" date="2016-12" db="EMBL/GenBank/DDBJ databases">
        <authorList>
            <person name="Gulvik C.A."/>
        </authorList>
    </citation>
    <scope>NUCLEOTIDE SEQUENCE [LARGE SCALE GENOMIC DNA]</scope>
    <source>
        <strain evidence="10">NED12-00049-6B</strain>
    </source>
</reference>
<protein>
    <submittedName>
        <fullName evidence="9">1,4-dihydroxy-2-naphthoate prenyltransferase</fullName>
    </submittedName>
</protein>
<keyword evidence="3" id="KW-0474">Menaquinone biosynthesis</keyword>
<accession>A0A1Q8E8Y9</accession>
<comment type="pathway">
    <text evidence="2">Quinol/quinone metabolism; menaquinone biosynthesis.</text>
</comment>
<dbReference type="PANTHER" id="PTHR13929">
    <property type="entry name" value="1,4-DIHYDROXY-2-NAPHTHOATE OCTAPRENYLTRANSFERASE"/>
    <property type="match status" value="1"/>
</dbReference>
<evidence type="ECO:0000256" key="2">
    <source>
        <dbReference type="ARBA" id="ARBA00004863"/>
    </source>
</evidence>
<comment type="caution">
    <text evidence="9">The sequence shown here is derived from an EMBL/GenBank/DDBJ whole genome shotgun (WGS) entry which is preliminary data.</text>
</comment>
<feature type="transmembrane region" description="Helical" evidence="8">
    <location>
        <begin position="304"/>
        <end position="322"/>
    </location>
</feature>
<keyword evidence="10" id="KW-1185">Reference proteome</keyword>
<evidence type="ECO:0000256" key="6">
    <source>
        <dbReference type="ARBA" id="ARBA00022989"/>
    </source>
</evidence>
<dbReference type="Gene3D" id="1.10.357.140">
    <property type="entry name" value="UbiA prenyltransferase"/>
    <property type="match status" value="1"/>
</dbReference>
<dbReference type="EMBL" id="MSJM01000003">
    <property type="protein sequence ID" value="OLF48257.1"/>
    <property type="molecule type" value="Genomic_DNA"/>
</dbReference>
<feature type="transmembrane region" description="Helical" evidence="8">
    <location>
        <begin position="128"/>
        <end position="146"/>
    </location>
</feature>
<dbReference type="Pfam" id="PF01040">
    <property type="entry name" value="UbiA"/>
    <property type="match status" value="1"/>
</dbReference>
<keyword evidence="5 8" id="KW-0812">Transmembrane</keyword>
<dbReference type="CDD" id="cd13962">
    <property type="entry name" value="PT_UbiA_UBIAD1"/>
    <property type="match status" value="1"/>
</dbReference>
<feature type="transmembrane region" description="Helical" evidence="8">
    <location>
        <begin position="49"/>
        <end position="72"/>
    </location>
</feature>
<gene>
    <name evidence="9" type="ORF">BU202_04500</name>
</gene>
<evidence type="ECO:0000256" key="5">
    <source>
        <dbReference type="ARBA" id="ARBA00022692"/>
    </source>
</evidence>
<dbReference type="PANTHER" id="PTHR13929:SF0">
    <property type="entry name" value="UBIA PRENYLTRANSFERASE DOMAIN-CONTAINING PROTEIN 1"/>
    <property type="match status" value="1"/>
</dbReference>
<comment type="subcellular location">
    <subcellularLocation>
        <location evidence="1">Membrane</location>
        <topology evidence="1">Multi-pass membrane protein</topology>
    </subcellularLocation>
</comment>
<evidence type="ECO:0000256" key="1">
    <source>
        <dbReference type="ARBA" id="ARBA00004141"/>
    </source>
</evidence>
<dbReference type="AlphaFoldDB" id="A0A1Q8E8Y9"/>
<dbReference type="InterPro" id="IPR026046">
    <property type="entry name" value="UBIAD1"/>
</dbReference>
<dbReference type="InterPro" id="IPR000537">
    <property type="entry name" value="UbiA_prenyltransferase"/>
</dbReference>
<evidence type="ECO:0000256" key="8">
    <source>
        <dbReference type="SAM" id="Phobius"/>
    </source>
</evidence>
<dbReference type="GO" id="GO:0042371">
    <property type="term" value="P:vitamin K biosynthetic process"/>
    <property type="evidence" value="ECO:0007669"/>
    <property type="project" value="TreeGrafter"/>
</dbReference>
<feature type="transmembrane region" description="Helical" evidence="8">
    <location>
        <begin position="103"/>
        <end position="122"/>
    </location>
</feature>
<name>A0A1Q8E8Y9_9STRE</name>
<feature type="transmembrane region" description="Helical" evidence="8">
    <location>
        <begin position="197"/>
        <end position="226"/>
    </location>
</feature>
<dbReference type="OrthoDB" id="9767568at2"/>
<dbReference type="GO" id="GO:0016020">
    <property type="term" value="C:membrane"/>
    <property type="evidence" value="ECO:0007669"/>
    <property type="project" value="UniProtKB-SubCell"/>
</dbReference>
<keyword evidence="4 9" id="KW-0808">Transferase</keyword>
<keyword evidence="7 8" id="KW-0472">Membrane</keyword>
<dbReference type="NCBIfam" id="NF004752">
    <property type="entry name" value="PRK06080.1-4"/>
    <property type="match status" value="1"/>
</dbReference>
<sequence length="325" mass="37157">MRSIILSKTNKKRGITLPIFLEFIELRTKVASVFPMVLGILWASYRYHAFNGLNTALFVLAVLSFDMCTTAINNTMDYVKAKDQIYREEHNVIGRNQLDFRQMVQIVFLLLFFSIAVSLVLVWRTDLILLPLGALCFLIGICYTFGPIPLSRMPLGEIFSGVTMGLGIFFLGVFVQAPNLLLTSRFVGEWFQLQLAWGKFIEIGLMSLPLVCLIANIMLANNLCDLDEDIRNHRHTLVFHIGREKGLLLYVCLAMFPWLLWLVYPLIGFLPFWAWLGYGVAILSYKSLGRFLEKQVKRETFVEAVKSFVLFSLMYLVVLIIACLV</sequence>
<evidence type="ECO:0000256" key="7">
    <source>
        <dbReference type="ARBA" id="ARBA00023136"/>
    </source>
</evidence>
<proteinExistence type="predicted"/>
<evidence type="ECO:0000313" key="10">
    <source>
        <dbReference type="Proteomes" id="UP000186890"/>
    </source>
</evidence>
<keyword evidence="6 8" id="KW-1133">Transmembrane helix</keyword>
<dbReference type="UniPathway" id="UPA00079"/>
<dbReference type="RefSeq" id="WP_075104607.1">
    <property type="nucleotide sequence ID" value="NZ_MSJM01000003.1"/>
</dbReference>